<sequence length="161" mass="18154">MNVVDAILDGLLSVIPNNDDHYIDCDHIGGVCYHIEVGIKDDGRLKPKYGWRQARIKSTMKSKESRRYDGQVNEVDKKANKHVLAAFVKTHLAGEDGKTKIVIEDAQSEKKWSLVLDAEENLGKISGKAWKQLVQEMDIGMGQLCGLEWVKGTNLFFFHIL</sequence>
<protein>
    <submittedName>
        <fullName evidence="1">OLC1v1005149C1</fullName>
    </submittedName>
</protein>
<dbReference type="Proteomes" id="UP001161247">
    <property type="component" value="Chromosome 5"/>
</dbReference>
<gene>
    <name evidence="1" type="ORF">OLC1_LOCUS14662</name>
</gene>
<accession>A0AAV1DE13</accession>
<organism evidence="1 2">
    <name type="scientific">Oldenlandia corymbosa var. corymbosa</name>
    <dbReference type="NCBI Taxonomy" id="529605"/>
    <lineage>
        <taxon>Eukaryota</taxon>
        <taxon>Viridiplantae</taxon>
        <taxon>Streptophyta</taxon>
        <taxon>Embryophyta</taxon>
        <taxon>Tracheophyta</taxon>
        <taxon>Spermatophyta</taxon>
        <taxon>Magnoliopsida</taxon>
        <taxon>eudicotyledons</taxon>
        <taxon>Gunneridae</taxon>
        <taxon>Pentapetalae</taxon>
        <taxon>asterids</taxon>
        <taxon>lamiids</taxon>
        <taxon>Gentianales</taxon>
        <taxon>Rubiaceae</taxon>
        <taxon>Rubioideae</taxon>
        <taxon>Spermacoceae</taxon>
        <taxon>Hedyotis-Oldenlandia complex</taxon>
        <taxon>Oldenlandia</taxon>
    </lineage>
</organism>
<evidence type="ECO:0000313" key="1">
    <source>
        <dbReference type="EMBL" id="CAI9106091.1"/>
    </source>
</evidence>
<name>A0AAV1DE13_OLDCO</name>
<proteinExistence type="predicted"/>
<reference evidence="1" key="1">
    <citation type="submission" date="2023-03" db="EMBL/GenBank/DDBJ databases">
        <authorList>
            <person name="Julca I."/>
        </authorList>
    </citation>
    <scope>NUCLEOTIDE SEQUENCE</scope>
</reference>
<evidence type="ECO:0000313" key="2">
    <source>
        <dbReference type="Proteomes" id="UP001161247"/>
    </source>
</evidence>
<keyword evidence="2" id="KW-1185">Reference proteome</keyword>
<dbReference type="EMBL" id="OX459122">
    <property type="protein sequence ID" value="CAI9106091.1"/>
    <property type="molecule type" value="Genomic_DNA"/>
</dbReference>
<dbReference type="AlphaFoldDB" id="A0AAV1DE13"/>